<sequence>MSDKINFNVIKPIDEVRYLTAENASRYRLIMRYFYQNYERLRYWLSKEDVYNYVKGFDLFYDYTLEKCEQDLKSLTEWKNLIAEQDTGRAQSAEEFKNKKFRYMLSEYSIEIERMTINLEKIKGYGGSLEPSLFQRLYENLKKIDDISKSDDLEAVHRWWKDFTSDFENIYHSAIDYIASLQSSNADELMKTDAFLIYKDKLTEYLRGYIKDLQRFSQVIVSLLNKIDKKSLDGIVEKLLLYEENIPRLDRDFDINDVKENILSKWENIVFWFRGNGDEDSEAYRLLEISNEIIRKITMYAARISENRLRTASRKNEYIKLSKIFANIDDIGYAHKLSSVVFGVFHTRHLYGDFDKRTESINESVWDDVPCKFLIRPKTRSYTQSTKTNAVIDRTEYKEMCKKQYLEERHSEIEEISKYIIDGKIVLRELPIIKPFIRTTLLSWISKSLSQPKNIAKSEDGRTYKVSISRNKVITLNCTDGVLEMPDVTIEFLD</sequence>
<dbReference type="AlphaFoldDB" id="A0A223I1P7"/>
<protein>
    <submittedName>
        <fullName evidence="1">TIGR02677 family protein</fullName>
    </submittedName>
</protein>
<evidence type="ECO:0000313" key="1">
    <source>
        <dbReference type="EMBL" id="AST58619.1"/>
    </source>
</evidence>
<gene>
    <name evidence="1" type="ORF">Thert_02792</name>
</gene>
<dbReference type="RefSeq" id="WP_094397829.1">
    <property type="nucleotide sequence ID" value="NZ_CP016893.1"/>
</dbReference>
<accession>A0A223I1P7</accession>
<reference evidence="1 2" key="1">
    <citation type="submission" date="2016-08" db="EMBL/GenBank/DDBJ databases">
        <title>A novel genetic cassette of butanologenic Thermoanaerobacterium thermosaccharolyticum that directly convert cellulose to butanol.</title>
        <authorList>
            <person name="Li T."/>
            <person name="He J."/>
        </authorList>
    </citation>
    <scope>NUCLEOTIDE SEQUENCE [LARGE SCALE GENOMIC DNA]</scope>
    <source>
        <strain evidence="1 2">TG57</strain>
    </source>
</reference>
<dbReference type="Proteomes" id="UP000214975">
    <property type="component" value="Chromosome"/>
</dbReference>
<dbReference type="InterPro" id="IPR013493">
    <property type="entry name" value="CHP02677"/>
</dbReference>
<evidence type="ECO:0000313" key="2">
    <source>
        <dbReference type="Proteomes" id="UP000214975"/>
    </source>
</evidence>
<name>A0A223I1P7_THETR</name>
<organism evidence="1 2">
    <name type="scientific">Thermoanaerobacterium thermosaccharolyticum</name>
    <name type="common">Clostridium thermosaccharolyticum</name>
    <dbReference type="NCBI Taxonomy" id="1517"/>
    <lineage>
        <taxon>Bacteria</taxon>
        <taxon>Bacillati</taxon>
        <taxon>Bacillota</taxon>
        <taxon>Clostridia</taxon>
        <taxon>Thermoanaerobacterales</taxon>
        <taxon>Thermoanaerobacteraceae</taxon>
        <taxon>Thermoanaerobacterium</taxon>
    </lineage>
</organism>
<dbReference type="NCBIfam" id="TIGR02677">
    <property type="entry name" value="TIGR02677 family protein"/>
    <property type="match status" value="1"/>
</dbReference>
<dbReference type="EMBL" id="CP016893">
    <property type="protein sequence ID" value="AST58619.1"/>
    <property type="molecule type" value="Genomic_DNA"/>
</dbReference>
<dbReference type="Pfam" id="PF09660">
    <property type="entry name" value="DUF2397"/>
    <property type="match status" value="1"/>
</dbReference>
<proteinExistence type="predicted"/>